<accession>A0AAD6I604</accession>
<dbReference type="EMBL" id="JAQJZL010000010">
    <property type="protein sequence ID" value="KAJ6034547.1"/>
    <property type="molecule type" value="Genomic_DNA"/>
</dbReference>
<feature type="compositionally biased region" description="Acidic residues" evidence="1">
    <location>
        <begin position="337"/>
        <end position="348"/>
    </location>
</feature>
<evidence type="ECO:0000313" key="3">
    <source>
        <dbReference type="EMBL" id="KAJ6034547.1"/>
    </source>
</evidence>
<sequence>MSTAELDGSLESLSPSSIHGLGLRRSATVIRVNDERFNIPSTQRKILLRQLKEALKDKNVTVPFWACVQICDLAKLEFIVQLANLSGPIMEIMTDLLASLPYKWTQRLSPYHEFETESTNSTDDPRYATAPSAKDAARERDGYKCVITGARKVYQTARIFPVLVTKPPTLVEPAFPGIWKYVDLFWDRSTAERWKKAVFNSSFDPERPVNDCTNLICLRSDLRSAWANGLFALRPVSVSDDESEIEIEFHWQPRAGHATSDLVDVTKEPVPSKNVSSVEDLVVVVSERGSSFLPIQSGHRFKITTDNPLDHPLPSFDLLDMQWNFTRMVSMSAAADTFDDGDDEDDDDGRTTVQYDYDYQKPPTESGERSIGEWLQYADSNLSPFDRDESPPGSEFYEDISDSMSMVGPLPGLPDFEPPKKRSVSRGVVDYVEDVPEEIARMSDFPKFEPKQRSVSMTSVGSEFSMVQLSMTLGDEEGGGKEMASE</sequence>
<organism evidence="3 4">
    <name type="scientific">Penicillium canescens</name>
    <dbReference type="NCBI Taxonomy" id="5083"/>
    <lineage>
        <taxon>Eukaryota</taxon>
        <taxon>Fungi</taxon>
        <taxon>Dikarya</taxon>
        <taxon>Ascomycota</taxon>
        <taxon>Pezizomycotina</taxon>
        <taxon>Eurotiomycetes</taxon>
        <taxon>Eurotiomycetidae</taxon>
        <taxon>Eurotiales</taxon>
        <taxon>Aspergillaceae</taxon>
        <taxon>Penicillium</taxon>
    </lineage>
</organism>
<dbReference type="AlphaFoldDB" id="A0AAD6I604"/>
<gene>
    <name evidence="3" type="ORF">N7460_008722</name>
</gene>
<reference evidence="3" key="1">
    <citation type="journal article" date="2023" name="IMA Fungus">
        <title>Comparative genomic study of the Penicillium genus elucidates a diverse pangenome and 15 lateral gene transfer events.</title>
        <authorList>
            <person name="Petersen C."/>
            <person name="Sorensen T."/>
            <person name="Nielsen M.R."/>
            <person name="Sondergaard T.E."/>
            <person name="Sorensen J.L."/>
            <person name="Fitzpatrick D.A."/>
            <person name="Frisvad J.C."/>
            <person name="Nielsen K.L."/>
        </authorList>
    </citation>
    <scope>NUCLEOTIDE SEQUENCE</scope>
    <source>
        <strain evidence="3">IBT 15450</strain>
    </source>
</reference>
<evidence type="ECO:0000313" key="4">
    <source>
        <dbReference type="Proteomes" id="UP001219568"/>
    </source>
</evidence>
<name>A0AAD6I604_PENCN</name>
<reference evidence="3" key="2">
    <citation type="submission" date="2023-01" db="EMBL/GenBank/DDBJ databases">
        <authorList>
            <person name="Petersen C."/>
        </authorList>
    </citation>
    <scope>NUCLEOTIDE SEQUENCE</scope>
    <source>
        <strain evidence="3">IBT 15450</strain>
    </source>
</reference>
<protein>
    <recommendedName>
        <fullName evidence="2">HNH nuclease domain-containing protein</fullName>
    </recommendedName>
</protein>
<dbReference type="Proteomes" id="UP001219568">
    <property type="component" value="Unassembled WGS sequence"/>
</dbReference>
<dbReference type="InterPro" id="IPR003615">
    <property type="entry name" value="HNH_nuc"/>
</dbReference>
<comment type="caution">
    <text evidence="3">The sequence shown here is derived from an EMBL/GenBank/DDBJ whole genome shotgun (WGS) entry which is preliminary data.</text>
</comment>
<keyword evidence="4" id="KW-1185">Reference proteome</keyword>
<evidence type="ECO:0000256" key="1">
    <source>
        <dbReference type="SAM" id="MobiDB-lite"/>
    </source>
</evidence>
<feature type="region of interest" description="Disordered" evidence="1">
    <location>
        <begin position="336"/>
        <end position="370"/>
    </location>
</feature>
<proteinExistence type="predicted"/>
<evidence type="ECO:0000259" key="2">
    <source>
        <dbReference type="Pfam" id="PF13391"/>
    </source>
</evidence>
<dbReference type="Pfam" id="PF13391">
    <property type="entry name" value="HNH_2"/>
    <property type="match status" value="1"/>
</dbReference>
<feature type="domain" description="HNH nuclease" evidence="2">
    <location>
        <begin position="145"/>
        <end position="233"/>
    </location>
</feature>
<feature type="region of interest" description="Disordered" evidence="1">
    <location>
        <begin position="114"/>
        <end position="133"/>
    </location>
</feature>